<dbReference type="EMBL" id="JHEG04000001">
    <property type="protein sequence ID" value="KAF3886861.1"/>
    <property type="molecule type" value="Genomic_DNA"/>
</dbReference>
<dbReference type="AlphaFoldDB" id="A0A0C1R4W3"/>
<dbReference type="Gene3D" id="3.60.21.10">
    <property type="match status" value="1"/>
</dbReference>
<evidence type="ECO:0000259" key="2">
    <source>
        <dbReference type="Pfam" id="PF00149"/>
    </source>
</evidence>
<proteinExistence type="predicted"/>
<dbReference type="OrthoDB" id="500534at2"/>
<dbReference type="PANTHER" id="PTHR43143:SF1">
    <property type="entry name" value="SERINE_THREONINE-PROTEIN PHOSPHATASE CPPED1"/>
    <property type="match status" value="1"/>
</dbReference>
<dbReference type="Proteomes" id="UP000029738">
    <property type="component" value="Unassembled WGS sequence"/>
</dbReference>
<sequence length="526" mass="61237">MRYIFDSPIPVKIQKMKERVRWKHPSLIQCGIDQTSLVLDDGNSENPEFSFMVIGDTGSKPSYGQHPQRLVAELMLTQRDECRFILHTGDVIYVVGSHEYYPQNFIEPYREFLVGGENSQDISYDRMTFSTPILPVLGNHDYYDVPLMYGFIAGTTLPLRRLFRYKDIEIGWHGSYQGNAYARAFLDYLKDFSPGEKLERHLNSHYTAKTNTGRCLRYEPGKFTRLPNRYYTFRYGGIDFFALDSNTFNAPSPLPTTKEGETERRKLEKRRHEIEQEETQILEACSRFNPEIPQEAEQLDALKSKLYQIDEVKIDIEKQLESHHAPPVDFEQLNWLKQRLIESWNTQEVRGRVLYFHHPPYVTEASKWHQSQTLAVRHRLRGVFDDVAETLGSLTQGRPIVDLILNGHAHCLEYLRTTHTGHGDSHIHCIVSGGSGRRPRRQREEGSELMETFEDATGSYSRKIADSFLFVGRNGYDTQKRLPYSFVRIDVRDGSPAKFIVRPFIKERFQGEWYNRELEAFAISNQ</sequence>
<dbReference type="GO" id="GO:0016787">
    <property type="term" value="F:hydrolase activity"/>
    <property type="evidence" value="ECO:0007669"/>
    <property type="project" value="InterPro"/>
</dbReference>
<organism evidence="4">
    <name type="scientific">Tolypothrix bouteillei VB521301</name>
    <dbReference type="NCBI Taxonomy" id="1479485"/>
    <lineage>
        <taxon>Bacteria</taxon>
        <taxon>Bacillati</taxon>
        <taxon>Cyanobacteriota</taxon>
        <taxon>Cyanophyceae</taxon>
        <taxon>Nostocales</taxon>
        <taxon>Tolypothrichaceae</taxon>
        <taxon>Tolypothrix</taxon>
    </lineage>
</organism>
<reference evidence="4" key="1">
    <citation type="journal article" date="2015" name="Genome Announc.">
        <title>Draft Genome Sequence of Tolypothrix boutellei Strain VB521301.</title>
        <authorList>
            <person name="Chandrababunaidu M.M."/>
            <person name="Singh D."/>
            <person name="Sen D."/>
            <person name="Bhan S."/>
            <person name="Das S."/>
            <person name="Gupta A."/>
            <person name="Adhikary S.P."/>
            <person name="Tripathy S."/>
        </authorList>
    </citation>
    <scope>NUCLEOTIDE SEQUENCE</scope>
    <source>
        <strain evidence="4">VB521301</strain>
    </source>
</reference>
<accession>A0A0C1R4W3</accession>
<keyword evidence="5" id="KW-1185">Reference proteome</keyword>
<reference evidence="3" key="2">
    <citation type="submission" date="2019-11" db="EMBL/GenBank/DDBJ databases">
        <title>Improved Assembly of Tolypothrix boutellei genome.</title>
        <authorList>
            <person name="Sarangi A.N."/>
            <person name="Mukherjee M."/>
            <person name="Ghosh S."/>
            <person name="Singh D."/>
            <person name="Das A."/>
            <person name="Kant S."/>
            <person name="Prusty A."/>
            <person name="Tripathy S."/>
        </authorList>
    </citation>
    <scope>NUCLEOTIDE SEQUENCE</scope>
    <source>
        <strain evidence="3">VB521301</strain>
    </source>
</reference>
<dbReference type="InterPro" id="IPR004843">
    <property type="entry name" value="Calcineurin-like_PHP"/>
</dbReference>
<feature type="coiled-coil region" evidence="1">
    <location>
        <begin position="257"/>
        <end position="284"/>
    </location>
</feature>
<dbReference type="InterPro" id="IPR029052">
    <property type="entry name" value="Metallo-depent_PP-like"/>
</dbReference>
<evidence type="ECO:0000256" key="1">
    <source>
        <dbReference type="SAM" id="Coils"/>
    </source>
</evidence>
<comment type="caution">
    <text evidence="4">The sequence shown here is derived from an EMBL/GenBank/DDBJ whole genome shotgun (WGS) entry which is preliminary data.</text>
</comment>
<evidence type="ECO:0000313" key="3">
    <source>
        <dbReference type="EMBL" id="KAF3886861.1"/>
    </source>
</evidence>
<keyword evidence="1" id="KW-0175">Coiled coil</keyword>
<dbReference type="PANTHER" id="PTHR43143">
    <property type="entry name" value="METALLOPHOSPHOESTERASE, CALCINEURIN SUPERFAMILY"/>
    <property type="match status" value="1"/>
</dbReference>
<evidence type="ECO:0000313" key="5">
    <source>
        <dbReference type="Proteomes" id="UP000029738"/>
    </source>
</evidence>
<evidence type="ECO:0000313" key="4">
    <source>
        <dbReference type="EMBL" id="KIE10838.1"/>
    </source>
</evidence>
<dbReference type="STRING" id="1479485.DA73_0220420"/>
<dbReference type="EMBL" id="JHEG02000048">
    <property type="protein sequence ID" value="KIE10838.1"/>
    <property type="molecule type" value="Genomic_DNA"/>
</dbReference>
<feature type="domain" description="Calcineurin-like phosphoesterase" evidence="2">
    <location>
        <begin position="50"/>
        <end position="156"/>
    </location>
</feature>
<name>A0A0C1R4W3_9CYAN</name>
<dbReference type="Pfam" id="PF00149">
    <property type="entry name" value="Metallophos"/>
    <property type="match status" value="1"/>
</dbReference>
<dbReference type="SUPFAM" id="SSF56300">
    <property type="entry name" value="Metallo-dependent phosphatases"/>
    <property type="match status" value="1"/>
</dbReference>
<dbReference type="RefSeq" id="WP_038082936.1">
    <property type="nucleotide sequence ID" value="NZ_JHEG04000001.1"/>
</dbReference>
<dbReference type="InterPro" id="IPR051918">
    <property type="entry name" value="STPP_CPPED1"/>
</dbReference>
<gene>
    <name evidence="4" type="ORF">DA73_0220420</name>
    <name evidence="3" type="ORF">DA73_0400016240</name>
</gene>
<protein>
    <submittedName>
        <fullName evidence="4">Metallophosphoesterase</fullName>
    </submittedName>
</protein>